<dbReference type="GO" id="GO:0006352">
    <property type="term" value="P:DNA-templated transcription initiation"/>
    <property type="evidence" value="ECO:0007669"/>
    <property type="project" value="InterPro"/>
</dbReference>
<dbReference type="SUPFAM" id="SSF88659">
    <property type="entry name" value="Sigma3 and sigma4 domains of RNA polymerase sigma factors"/>
    <property type="match status" value="1"/>
</dbReference>
<dbReference type="NCBIfam" id="TIGR02937">
    <property type="entry name" value="sigma70-ECF"/>
    <property type="match status" value="1"/>
</dbReference>
<dbReference type="Gene3D" id="1.10.1740.10">
    <property type="match status" value="1"/>
</dbReference>
<dbReference type="EMBL" id="CP119311">
    <property type="protein sequence ID" value="WEK35065.1"/>
    <property type="molecule type" value="Genomic_DNA"/>
</dbReference>
<reference evidence="7" key="1">
    <citation type="submission" date="2023-03" db="EMBL/GenBank/DDBJ databases">
        <title>Andean soil-derived lignocellulolytic bacterial consortium as a source of novel taxa and putative plastic-active enzymes.</title>
        <authorList>
            <person name="Diaz-Garcia L."/>
            <person name="Chuvochina M."/>
            <person name="Feuerriegel G."/>
            <person name="Bunk B."/>
            <person name="Sproer C."/>
            <person name="Streit W.R."/>
            <person name="Rodriguez L.M."/>
            <person name="Overmann J."/>
            <person name="Jimenez D.J."/>
        </authorList>
    </citation>
    <scope>NUCLEOTIDE SEQUENCE</scope>
    <source>
        <strain evidence="7">MAG 7</strain>
    </source>
</reference>
<dbReference type="GO" id="GO:0016987">
    <property type="term" value="F:sigma factor activity"/>
    <property type="evidence" value="ECO:0007669"/>
    <property type="project" value="UniProtKB-KW"/>
</dbReference>
<dbReference type="InterPro" id="IPR013324">
    <property type="entry name" value="RNA_pol_sigma_r3/r4-like"/>
</dbReference>
<dbReference type="InterPro" id="IPR039425">
    <property type="entry name" value="RNA_pol_sigma-70-like"/>
</dbReference>
<dbReference type="InterPro" id="IPR013249">
    <property type="entry name" value="RNA_pol_sigma70_r4_t2"/>
</dbReference>
<evidence type="ECO:0000313" key="8">
    <source>
        <dbReference type="Proteomes" id="UP001220610"/>
    </source>
</evidence>
<dbReference type="Pfam" id="PF04542">
    <property type="entry name" value="Sigma70_r2"/>
    <property type="match status" value="1"/>
</dbReference>
<accession>A0AAJ5WQV0</accession>
<protein>
    <submittedName>
        <fullName evidence="7">RNA polymerase sigma-70 factor</fullName>
    </submittedName>
</protein>
<proteinExistence type="inferred from homology"/>
<dbReference type="AlphaFoldDB" id="A0AAJ5WQV0"/>
<feature type="domain" description="RNA polymerase sigma-70 region 2" evidence="5">
    <location>
        <begin position="24"/>
        <end position="88"/>
    </location>
</feature>
<evidence type="ECO:0000313" key="7">
    <source>
        <dbReference type="EMBL" id="WEK35065.1"/>
    </source>
</evidence>
<dbReference type="SUPFAM" id="SSF88946">
    <property type="entry name" value="Sigma2 domain of RNA polymerase sigma factors"/>
    <property type="match status" value="1"/>
</dbReference>
<dbReference type="NCBIfam" id="TIGR02985">
    <property type="entry name" value="Sig70_bacteroi1"/>
    <property type="match status" value="1"/>
</dbReference>
<sequence length="210" mass="24094">MATADADFDIAEFQRGSEKAISHLFRLYYRGLVYFADNIISNRKEAEDIVVECFLKLLKKSGDFESLANIRSFLHVATRNACYNYLQSVKVGVRSQRELAYLQDPEQPTYGTDYAKIDAEIMETILEEVENLPPQCRQVFKYLFFERKTTQEIADLMGLSVKTVRNQKARAIQLLQAQLLKRNLLPLVFYLQLLLLGARESDPMAAQLPG</sequence>
<evidence type="ECO:0000256" key="1">
    <source>
        <dbReference type="ARBA" id="ARBA00010641"/>
    </source>
</evidence>
<feature type="domain" description="RNA polymerase sigma factor 70 region 4 type 2" evidence="6">
    <location>
        <begin position="124"/>
        <end position="174"/>
    </location>
</feature>
<gene>
    <name evidence="7" type="ORF">P0Y53_21460</name>
</gene>
<evidence type="ECO:0000256" key="3">
    <source>
        <dbReference type="ARBA" id="ARBA00023082"/>
    </source>
</evidence>
<dbReference type="PANTHER" id="PTHR43133">
    <property type="entry name" value="RNA POLYMERASE ECF-TYPE SIGMA FACTO"/>
    <property type="match status" value="1"/>
</dbReference>
<evidence type="ECO:0000259" key="5">
    <source>
        <dbReference type="Pfam" id="PF04542"/>
    </source>
</evidence>
<evidence type="ECO:0000256" key="4">
    <source>
        <dbReference type="ARBA" id="ARBA00023163"/>
    </source>
</evidence>
<dbReference type="InterPro" id="IPR014284">
    <property type="entry name" value="RNA_pol_sigma-70_dom"/>
</dbReference>
<dbReference type="GO" id="GO:0003677">
    <property type="term" value="F:DNA binding"/>
    <property type="evidence" value="ECO:0007669"/>
    <property type="project" value="InterPro"/>
</dbReference>
<keyword evidence="3" id="KW-0731">Sigma factor</keyword>
<dbReference type="InterPro" id="IPR013325">
    <property type="entry name" value="RNA_pol_sigma_r2"/>
</dbReference>
<keyword evidence="2" id="KW-0805">Transcription regulation</keyword>
<dbReference type="Pfam" id="PF08281">
    <property type="entry name" value="Sigma70_r4_2"/>
    <property type="match status" value="1"/>
</dbReference>
<keyword evidence="4" id="KW-0804">Transcription</keyword>
<name>A0AAJ5WQV0_9BACT</name>
<dbReference type="InterPro" id="IPR036388">
    <property type="entry name" value="WH-like_DNA-bd_sf"/>
</dbReference>
<dbReference type="InterPro" id="IPR007627">
    <property type="entry name" value="RNA_pol_sigma70_r2"/>
</dbReference>
<dbReference type="CDD" id="cd06171">
    <property type="entry name" value="Sigma70_r4"/>
    <property type="match status" value="1"/>
</dbReference>
<dbReference type="InterPro" id="IPR014327">
    <property type="entry name" value="RNA_pol_sigma70_bacteroid"/>
</dbReference>
<organism evidence="7 8">
    <name type="scientific">Candidatus Pseudobacter hemicellulosilyticus</name>
    <dbReference type="NCBI Taxonomy" id="3121375"/>
    <lineage>
        <taxon>Bacteria</taxon>
        <taxon>Pseudomonadati</taxon>
        <taxon>Bacteroidota</taxon>
        <taxon>Chitinophagia</taxon>
        <taxon>Chitinophagales</taxon>
        <taxon>Chitinophagaceae</taxon>
        <taxon>Pseudobacter</taxon>
    </lineage>
</organism>
<comment type="similarity">
    <text evidence="1">Belongs to the sigma-70 factor family. ECF subfamily.</text>
</comment>
<evidence type="ECO:0000259" key="6">
    <source>
        <dbReference type="Pfam" id="PF08281"/>
    </source>
</evidence>
<dbReference type="PANTHER" id="PTHR43133:SF46">
    <property type="entry name" value="RNA POLYMERASE SIGMA-70 FACTOR ECF SUBFAMILY"/>
    <property type="match status" value="1"/>
</dbReference>
<dbReference type="Gene3D" id="1.10.10.10">
    <property type="entry name" value="Winged helix-like DNA-binding domain superfamily/Winged helix DNA-binding domain"/>
    <property type="match status" value="1"/>
</dbReference>
<evidence type="ECO:0000256" key="2">
    <source>
        <dbReference type="ARBA" id="ARBA00023015"/>
    </source>
</evidence>
<dbReference type="Proteomes" id="UP001220610">
    <property type="component" value="Chromosome"/>
</dbReference>